<keyword evidence="5" id="KW-1185">Reference proteome</keyword>
<evidence type="ECO:0000256" key="2">
    <source>
        <dbReference type="ARBA" id="ARBA00023004"/>
    </source>
</evidence>
<feature type="domain" description="Fe2OG dioxygenase" evidence="3">
    <location>
        <begin position="175"/>
        <end position="278"/>
    </location>
</feature>
<feature type="domain" description="Fe2OG dioxygenase" evidence="3">
    <location>
        <begin position="677"/>
        <end position="781"/>
    </location>
</feature>
<dbReference type="EMBL" id="JAGKQM010000006">
    <property type="protein sequence ID" value="KAH0921467.1"/>
    <property type="molecule type" value="Genomic_DNA"/>
</dbReference>
<organism evidence="4 5">
    <name type="scientific">Brassica napus</name>
    <name type="common">Rape</name>
    <dbReference type="NCBI Taxonomy" id="3708"/>
    <lineage>
        <taxon>Eukaryota</taxon>
        <taxon>Viridiplantae</taxon>
        <taxon>Streptophyta</taxon>
        <taxon>Embryophyta</taxon>
        <taxon>Tracheophyta</taxon>
        <taxon>Spermatophyta</taxon>
        <taxon>Magnoliopsida</taxon>
        <taxon>eudicotyledons</taxon>
        <taxon>Gunneridae</taxon>
        <taxon>Pentapetalae</taxon>
        <taxon>rosids</taxon>
        <taxon>malvids</taxon>
        <taxon>Brassicales</taxon>
        <taxon>Brassicaceae</taxon>
        <taxon>Brassiceae</taxon>
        <taxon>Brassica</taxon>
    </lineage>
</organism>
<name>A0ABQ8CWI6_BRANA</name>
<dbReference type="InterPro" id="IPR027443">
    <property type="entry name" value="IPNS-like_sf"/>
</dbReference>
<dbReference type="InterPro" id="IPR005123">
    <property type="entry name" value="Oxoglu/Fe-dep_dioxygenase_dom"/>
</dbReference>
<dbReference type="PANTHER" id="PTHR47990">
    <property type="entry name" value="2-OXOGLUTARATE (2OG) AND FE(II)-DEPENDENT OXYGENASE SUPERFAMILY PROTEIN-RELATED"/>
    <property type="match status" value="1"/>
</dbReference>
<keyword evidence="1" id="KW-0479">Metal-binding</keyword>
<dbReference type="InterPro" id="IPR026992">
    <property type="entry name" value="DIOX_N"/>
</dbReference>
<dbReference type="Pfam" id="PF03171">
    <property type="entry name" value="2OG-FeII_Oxy"/>
    <property type="match status" value="3"/>
</dbReference>
<evidence type="ECO:0000256" key="1">
    <source>
        <dbReference type="ARBA" id="ARBA00022723"/>
    </source>
</evidence>
<dbReference type="Proteomes" id="UP000824890">
    <property type="component" value="Unassembled WGS sequence"/>
</dbReference>
<dbReference type="PROSITE" id="PS51471">
    <property type="entry name" value="FE2OG_OXY"/>
    <property type="match status" value="2"/>
</dbReference>
<dbReference type="InterPro" id="IPR050231">
    <property type="entry name" value="Iron_ascorbate_oxido_reductase"/>
</dbReference>
<evidence type="ECO:0000259" key="3">
    <source>
        <dbReference type="PROSITE" id="PS51471"/>
    </source>
</evidence>
<dbReference type="SUPFAM" id="SSF51197">
    <property type="entry name" value="Clavaminate synthase-like"/>
    <property type="match status" value="3"/>
</dbReference>
<keyword evidence="2" id="KW-0408">Iron</keyword>
<accession>A0ABQ8CWI6</accession>
<dbReference type="Gene3D" id="2.60.120.330">
    <property type="entry name" value="B-lactam Antibiotic, Isopenicillin N Synthase, Chain"/>
    <property type="match status" value="3"/>
</dbReference>
<evidence type="ECO:0000313" key="5">
    <source>
        <dbReference type="Proteomes" id="UP000824890"/>
    </source>
</evidence>
<reference evidence="4 5" key="1">
    <citation type="submission" date="2021-05" db="EMBL/GenBank/DDBJ databases">
        <title>Genome Assembly of Synthetic Allotetraploid Brassica napus Reveals Homoeologous Exchanges between Subgenomes.</title>
        <authorList>
            <person name="Davis J.T."/>
        </authorList>
    </citation>
    <scope>NUCLEOTIDE SEQUENCE [LARGE SCALE GENOMIC DNA]</scope>
    <source>
        <strain evidence="5">cv. Da-Ae</strain>
        <tissue evidence="4">Seedling</tissue>
    </source>
</reference>
<gene>
    <name evidence="4" type="ORF">HID58_021485</name>
</gene>
<dbReference type="Pfam" id="PF14226">
    <property type="entry name" value="DIOX_N"/>
    <property type="match status" value="3"/>
</dbReference>
<dbReference type="InterPro" id="IPR044861">
    <property type="entry name" value="IPNS-like_FE2OG_OXY"/>
</dbReference>
<proteinExistence type="predicted"/>
<sequence>MILIVTQIDVQLSESSRFRSLTFGWCWVEKIHLFKFSILKRMMAETGGVIPTIDLEEVVSDKILNQKIREASERWGCFRVMNHGVSLSLMSDMKKTIMDLFERPHEVKVRNTDVLLGIGYRAPYDINPYYETFGLYDMASPQAVNTFCDQLDASADQRRLAESYGLAETDFFKGWPSQLRINKYHFKPEAVGKLGFHLHTDSGFLTILQADENVGGLEAMDNASGKFFPISPMPNTLAIILGDMATIWSNGRLCNVKHRVQCNEATERFSIASFLLGPTTDLEPPSEFVDAEHPRLYKPISHEGIRNIRTIKKENIMADLNEVIPTIDLKGVPDEKLNQQIREASERWGCFKVINHGVSSSLLSEMKKTVTDLHERPHEVKIRNTDVILASGYKPRSELNPLYESFGLFDVASPQAINTFCDKLEASAEQREIMVKYGNAMDGLAKYLTRMLAKSYELADHDICKEWPSQFRISKYHFNPETVGKNGLITHTDPGFLTIVHGDDNVGGLEAMDHSSGTYFPINTSPNTLTVNLVIPTIDLKGVPDEKLNQRIREASERWGCFKVINHGVSSSLLSEMKKTVTDLHERPHEVKIRNTDVILSSGYKPRSELNPLYESFGLFDVASPQAINTFCDKLEASAEQREIMVKYGKAMDGLAKDLTRMLARSYELADPDICKEWPSQFRISKYHFNPEKVGKNGLITHTDPGFLTIVHGDDNVGGLEAMDHSSGTYYPINTSPNTLTVNLGDMAKIWSNGRMCNVKHRVQCKEAKMRITTSTFLLTPMDEVVEPPSEFVDAEHPRLYKPISDGELRKIRLSNNMHDGESFQFITLK</sequence>
<protein>
    <recommendedName>
        <fullName evidence="3">Fe2OG dioxygenase domain-containing protein</fullName>
    </recommendedName>
</protein>
<comment type="caution">
    <text evidence="4">The sequence shown here is derived from an EMBL/GenBank/DDBJ whole genome shotgun (WGS) entry which is preliminary data.</text>
</comment>
<evidence type="ECO:0000313" key="4">
    <source>
        <dbReference type="EMBL" id="KAH0921467.1"/>
    </source>
</evidence>